<dbReference type="NCBIfam" id="TIGR02677">
    <property type="entry name" value="TIGR02677 family protein"/>
    <property type="match status" value="1"/>
</dbReference>
<proteinExistence type="predicted"/>
<dbReference type="Pfam" id="PF09660">
    <property type="entry name" value="DUF2397"/>
    <property type="match status" value="1"/>
</dbReference>
<evidence type="ECO:0000313" key="1">
    <source>
        <dbReference type="EMBL" id="TQM08985.1"/>
    </source>
</evidence>
<dbReference type="InterPro" id="IPR013493">
    <property type="entry name" value="CHP02677"/>
</dbReference>
<keyword evidence="2" id="KW-1185">Reference proteome</keyword>
<organism evidence="1 2">
    <name type="scientific">Pseudonocardia kunmingensis</name>
    <dbReference type="NCBI Taxonomy" id="630975"/>
    <lineage>
        <taxon>Bacteria</taxon>
        <taxon>Bacillati</taxon>
        <taxon>Actinomycetota</taxon>
        <taxon>Actinomycetes</taxon>
        <taxon>Pseudonocardiales</taxon>
        <taxon>Pseudonocardiaceae</taxon>
        <taxon>Pseudonocardia</taxon>
    </lineage>
</organism>
<dbReference type="AlphaFoldDB" id="A0A543DI94"/>
<name>A0A543DI94_9PSEU</name>
<comment type="caution">
    <text evidence="1">The sequence shown here is derived from an EMBL/GenBank/DDBJ whole genome shotgun (WGS) entry which is preliminary data.</text>
</comment>
<gene>
    <name evidence="1" type="ORF">FB558_4726</name>
</gene>
<dbReference type="Proteomes" id="UP000315677">
    <property type="component" value="Unassembled WGS sequence"/>
</dbReference>
<dbReference type="EMBL" id="VFPA01000003">
    <property type="protein sequence ID" value="TQM08985.1"/>
    <property type="molecule type" value="Genomic_DNA"/>
</dbReference>
<evidence type="ECO:0000313" key="2">
    <source>
        <dbReference type="Proteomes" id="UP000315677"/>
    </source>
</evidence>
<sequence>MSLASLPAMTPPASLTHTERVRLEALRYATGEESTTYVAIMRTFTGEIAGLLSDQSASEVGTRVAEQGIELEQDTVDDRLSYLVEHGNLARSPRETEARSLREYLQNRARYQLTQRGELVHRFVEELLGHTESAREVSTEMLGGILDGLSALADLDRSAIGSAAPEALARDIVTVFAQFERLVSSTRDFYTYLSQVLVRYDLDRAEFAVFKTALLDYLQRFVDEIARHMPQIADVLQRVEPNVPALCTRANTGQRLRGVDGEVARRSAGLDPADWPSLHAWFIGGAGRDSDAAGVRRLATDAMRALLVNLRRIATGGREQSRYSDLLTLAGWFAEADDDTAHALWAAAFGLYSCRHLAFVADDDGDPIPPTASWWRTPVADVPLALRRTGARTVRGRAGRREDYAAAKAARIAERARAEQRQAAALAEIGSHPGRLGTIRLSDDARTVLLDLYARALVGRGRPLAEGDIARAAVGDWELSVRRAPGAGTTVVSPAGRLELHDLALTVQPVEYQRQETG</sequence>
<accession>A0A543DI94</accession>
<protein>
    <submittedName>
        <fullName evidence="1">Uncharacterized protein (TIGR02677 family)</fullName>
    </submittedName>
</protein>
<reference evidence="1 2" key="1">
    <citation type="submission" date="2019-06" db="EMBL/GenBank/DDBJ databases">
        <title>Sequencing the genomes of 1000 actinobacteria strains.</title>
        <authorList>
            <person name="Klenk H.-P."/>
        </authorList>
    </citation>
    <scope>NUCLEOTIDE SEQUENCE [LARGE SCALE GENOMIC DNA]</scope>
    <source>
        <strain evidence="1 2">DSM 45301</strain>
    </source>
</reference>